<dbReference type="AlphaFoldDB" id="A0A1H3FGV4"/>
<reference evidence="1 2" key="1">
    <citation type="submission" date="2016-10" db="EMBL/GenBank/DDBJ databases">
        <authorList>
            <person name="de Groot N.N."/>
        </authorList>
    </citation>
    <scope>NUCLEOTIDE SEQUENCE [LARGE SCALE GENOMIC DNA]</scope>
    <source>
        <strain evidence="1 2">DSM 17890</strain>
    </source>
</reference>
<dbReference type="RefSeq" id="WP_176954860.1">
    <property type="nucleotide sequence ID" value="NZ_FNMZ01000012.1"/>
</dbReference>
<proteinExistence type="inferred from homology"/>
<keyword evidence="2" id="KW-1185">Reference proteome</keyword>
<dbReference type="InterPro" id="IPR005564">
    <property type="entry name" value="Major_capsid_GpE"/>
</dbReference>
<evidence type="ECO:0000313" key="1">
    <source>
        <dbReference type="EMBL" id="SDX90272.1"/>
    </source>
</evidence>
<dbReference type="STRING" id="356660.SAMN05444336_112114"/>
<dbReference type="Gene3D" id="3.15.30.10">
    <property type="entry name" value="putative capsid protein of prophage domain like"/>
    <property type="match status" value="1"/>
</dbReference>
<evidence type="ECO:0000313" key="2">
    <source>
        <dbReference type="Proteomes" id="UP000199118"/>
    </source>
</evidence>
<gene>
    <name evidence="1" type="ORF">SAMN05444336_112114</name>
</gene>
<dbReference type="Proteomes" id="UP000199118">
    <property type="component" value="Unassembled WGS sequence"/>
</dbReference>
<sequence>MPDSYTTRTLVGVLGGLDRPQLFLLDTFFPDLALFDTETVDFDKLDRMTGLAPFVSPLKAGTPVAARGASVESFTPAYVKPKNELDASRPLRRRPGERFAGAMSASERRDLALVDLLEDQYMRVLRRKEWMASAALRTGAVTVEGEGFPAQSVNFGRASGLTKALLTSARWGESGVSPLDDVQTWADEVATTSGASATTVVMDPKAWALFRKDPQVAALLDYRYARSTEVELGPVARGEGQWATYVGSVGQFDVWTYSQPYTNEDGTAGNMMPDYTVILGGRGVEAGVAGYQAHGAIKDPRAGYQPLEIYPKSWIEDDPAVEWVMSQSAPLVIPARPNASLCATVR</sequence>
<dbReference type="Pfam" id="PF03864">
    <property type="entry name" value="Phage_cap_E"/>
    <property type="match status" value="1"/>
</dbReference>
<accession>A0A1H3FGV4</accession>
<name>A0A1H3FGV4_9RHOB</name>
<organism evidence="1 2">
    <name type="scientific">Albimonas donghaensis</name>
    <dbReference type="NCBI Taxonomy" id="356660"/>
    <lineage>
        <taxon>Bacteria</taxon>
        <taxon>Pseudomonadati</taxon>
        <taxon>Pseudomonadota</taxon>
        <taxon>Alphaproteobacteria</taxon>
        <taxon>Rhodobacterales</taxon>
        <taxon>Paracoccaceae</taxon>
        <taxon>Albimonas</taxon>
    </lineage>
</organism>
<dbReference type="Gene3D" id="3.30.1930.10">
    <property type="entry name" value="capsid protein of prophage domain"/>
    <property type="match status" value="1"/>
</dbReference>
<protein>
    <submittedName>
        <fullName evidence="1">Phage major capsid protein E</fullName>
    </submittedName>
</protein>
<dbReference type="HAMAP" id="MF_04133">
    <property type="entry name" value="CAPSID_LAMBDA"/>
    <property type="match status" value="1"/>
</dbReference>
<dbReference type="EMBL" id="FNMZ01000012">
    <property type="protein sequence ID" value="SDX90272.1"/>
    <property type="molecule type" value="Genomic_DNA"/>
</dbReference>